<dbReference type="AlphaFoldDB" id="A0A9X2JNX5"/>
<evidence type="ECO:0000313" key="2">
    <source>
        <dbReference type="Proteomes" id="UP001139477"/>
    </source>
</evidence>
<proteinExistence type="predicted"/>
<protein>
    <submittedName>
        <fullName evidence="1">Uncharacterized protein</fullName>
    </submittedName>
</protein>
<sequence>MKVIVLCDLLFSGDATEGLEPSQLALLPFYTGAPLFDDASAATSQFSDNRQQAIVFCWSSANMQIVR</sequence>
<reference evidence="1" key="1">
    <citation type="submission" date="2022-06" db="EMBL/GenBank/DDBJ databases">
        <title>Limimaricola sediminis sp. nov., isolated from an intertidal sediment.</title>
        <authorList>
            <person name="Shao X."/>
        </authorList>
    </citation>
    <scope>NUCLEOTIDE SEQUENCE</scope>
    <source>
        <strain evidence="1">ASW11-118</strain>
    </source>
</reference>
<gene>
    <name evidence="1" type="ORF">NHG85_12735</name>
</gene>
<name>A0A9X2JNX5_9RHOB</name>
<dbReference type="EMBL" id="JAMYXC010000197">
    <property type="protein sequence ID" value="MCP1169377.1"/>
    <property type="molecule type" value="Genomic_DNA"/>
</dbReference>
<dbReference type="Proteomes" id="UP001139477">
    <property type="component" value="Unassembled WGS sequence"/>
</dbReference>
<keyword evidence="2" id="KW-1185">Reference proteome</keyword>
<organism evidence="1 2">
    <name type="scientific">Limimaricola litoreus</name>
    <dbReference type="NCBI Taxonomy" id="2955316"/>
    <lineage>
        <taxon>Bacteria</taxon>
        <taxon>Pseudomonadati</taxon>
        <taxon>Pseudomonadota</taxon>
        <taxon>Alphaproteobacteria</taxon>
        <taxon>Rhodobacterales</taxon>
        <taxon>Paracoccaceae</taxon>
        <taxon>Limimaricola</taxon>
    </lineage>
</organism>
<accession>A0A9X2JNX5</accession>
<evidence type="ECO:0000313" key="1">
    <source>
        <dbReference type="EMBL" id="MCP1169377.1"/>
    </source>
</evidence>
<comment type="caution">
    <text evidence="1">The sequence shown here is derived from an EMBL/GenBank/DDBJ whole genome shotgun (WGS) entry which is preliminary data.</text>
</comment>